<dbReference type="SMART" id="SM01118">
    <property type="entry name" value="CYTH"/>
    <property type="match status" value="1"/>
</dbReference>
<organism evidence="3 4">
    <name type="scientific">Microbacter margulisiae</name>
    <dbReference type="NCBI Taxonomy" id="1350067"/>
    <lineage>
        <taxon>Bacteria</taxon>
        <taxon>Pseudomonadati</taxon>
        <taxon>Bacteroidota</taxon>
        <taxon>Bacteroidia</taxon>
        <taxon>Bacteroidales</taxon>
        <taxon>Porphyromonadaceae</taxon>
        <taxon>Microbacter</taxon>
    </lineage>
</organism>
<dbReference type="InterPro" id="IPR033469">
    <property type="entry name" value="CYTH-like_dom_sf"/>
</dbReference>
<dbReference type="EMBL" id="JACHYB010000001">
    <property type="protein sequence ID" value="MBB3186370.1"/>
    <property type="molecule type" value="Genomic_DNA"/>
</dbReference>
<evidence type="ECO:0000256" key="1">
    <source>
        <dbReference type="PIRSR" id="PIRSR016487-1"/>
    </source>
</evidence>
<keyword evidence="4" id="KW-1185">Reference proteome</keyword>
<keyword evidence="3" id="KW-0456">Lyase</keyword>
<dbReference type="AlphaFoldDB" id="A0A7W5DNV6"/>
<protein>
    <submittedName>
        <fullName evidence="3">Adenylate cyclase</fullName>
        <ecNumber evidence="3">4.6.1.1</ecNumber>
    </submittedName>
</protein>
<dbReference type="PIRSF" id="PIRSF016487">
    <property type="entry name" value="CYTH_UCP016487"/>
    <property type="match status" value="1"/>
</dbReference>
<comment type="caution">
    <text evidence="3">The sequence shown here is derived from an EMBL/GenBank/DDBJ whole genome shotgun (WGS) entry which is preliminary data.</text>
</comment>
<dbReference type="PANTHER" id="PTHR40114:SF1">
    <property type="entry name" value="SLR0698 PROTEIN"/>
    <property type="match status" value="1"/>
</dbReference>
<dbReference type="InterPro" id="IPR012042">
    <property type="entry name" value="NeuTTM/CthTTM-like"/>
</dbReference>
<dbReference type="RefSeq" id="WP_183412275.1">
    <property type="nucleotide sequence ID" value="NZ_JACHYB010000001.1"/>
</dbReference>
<evidence type="ECO:0000313" key="4">
    <source>
        <dbReference type="Proteomes" id="UP000544222"/>
    </source>
</evidence>
<dbReference type="GO" id="GO:0004016">
    <property type="term" value="F:adenylate cyclase activity"/>
    <property type="evidence" value="ECO:0007669"/>
    <property type="project" value="UniProtKB-EC"/>
</dbReference>
<dbReference type="Pfam" id="PF01928">
    <property type="entry name" value="CYTH"/>
    <property type="match status" value="1"/>
</dbReference>
<dbReference type="CDD" id="cd07891">
    <property type="entry name" value="CYTH-like_CthTTM-like_1"/>
    <property type="match status" value="1"/>
</dbReference>
<dbReference type="Proteomes" id="UP000544222">
    <property type="component" value="Unassembled WGS sequence"/>
</dbReference>
<dbReference type="Gene3D" id="2.40.320.10">
    <property type="entry name" value="Hypothetical Protein Pfu-838710-001"/>
    <property type="match status" value="1"/>
</dbReference>
<sequence length="156" mass="17985">MSYEIERKFLVVGDFHPFVRKSLSIKQGYLSSHPERSVRVRIQDKEAFLTIKGKGNDTGITRYEWEKKIDVTEADALLRLCEPGIIEKIRYIIPVGELAFEVDEFLGDNLGLLIAEIELPSEQTTFEHPEWLGAEVTGDVRFYNAYLATNPFCKWQ</sequence>
<name>A0A7W5DNV6_9PORP</name>
<dbReference type="InterPro" id="IPR023577">
    <property type="entry name" value="CYTH_domain"/>
</dbReference>
<evidence type="ECO:0000259" key="2">
    <source>
        <dbReference type="PROSITE" id="PS51707"/>
    </source>
</evidence>
<feature type="domain" description="CYTH" evidence="2">
    <location>
        <begin position="2"/>
        <end position="149"/>
    </location>
</feature>
<dbReference type="PANTHER" id="PTHR40114">
    <property type="entry name" value="SLR0698 PROTEIN"/>
    <property type="match status" value="1"/>
</dbReference>
<evidence type="ECO:0000313" key="3">
    <source>
        <dbReference type="EMBL" id="MBB3186370.1"/>
    </source>
</evidence>
<reference evidence="3 4" key="1">
    <citation type="submission" date="2020-08" db="EMBL/GenBank/DDBJ databases">
        <title>Genomic Encyclopedia of Type Strains, Phase IV (KMG-IV): sequencing the most valuable type-strain genomes for metagenomic binning, comparative biology and taxonomic classification.</title>
        <authorList>
            <person name="Goeker M."/>
        </authorList>
    </citation>
    <scope>NUCLEOTIDE SEQUENCE [LARGE SCALE GENOMIC DNA]</scope>
    <source>
        <strain evidence="3 4">DSM 27471</strain>
    </source>
</reference>
<gene>
    <name evidence="3" type="ORF">FHX64_000533</name>
</gene>
<dbReference type="EC" id="4.6.1.1" evidence="3"/>
<dbReference type="SUPFAM" id="SSF55154">
    <property type="entry name" value="CYTH-like phosphatases"/>
    <property type="match status" value="1"/>
</dbReference>
<dbReference type="PROSITE" id="PS51707">
    <property type="entry name" value="CYTH"/>
    <property type="match status" value="1"/>
</dbReference>
<feature type="active site" description="Proton acceptor" evidence="1">
    <location>
        <position position="29"/>
    </location>
</feature>
<accession>A0A7W5DNV6</accession>
<proteinExistence type="predicted"/>